<name>T1F4W7_HELRO</name>
<organism evidence="2 3">
    <name type="scientific">Helobdella robusta</name>
    <name type="common">Californian leech</name>
    <dbReference type="NCBI Taxonomy" id="6412"/>
    <lineage>
        <taxon>Eukaryota</taxon>
        <taxon>Metazoa</taxon>
        <taxon>Spiralia</taxon>
        <taxon>Lophotrochozoa</taxon>
        <taxon>Annelida</taxon>
        <taxon>Clitellata</taxon>
        <taxon>Hirudinea</taxon>
        <taxon>Rhynchobdellida</taxon>
        <taxon>Glossiphoniidae</taxon>
        <taxon>Helobdella</taxon>
    </lineage>
</organism>
<dbReference type="EMBL" id="KB096411">
    <property type="protein sequence ID" value="ESO04963.1"/>
    <property type="molecule type" value="Genomic_DNA"/>
</dbReference>
<dbReference type="InterPro" id="IPR008551">
    <property type="entry name" value="TANGO2"/>
</dbReference>
<evidence type="ECO:0000313" key="1">
    <source>
        <dbReference type="EMBL" id="ESO04963.1"/>
    </source>
</evidence>
<dbReference type="AlphaFoldDB" id="T1F4W7"/>
<sequence>MCICFIYLNNNIDDGSSSSPSSSTADYQLVVINNRDEYYERPTKPASLWNGSCISGLDQQANRENGTWLGVNTIDGKVGILLNILQPNCDSTKKGRGFLVTDFISGNEDVIDYADRIAKEKHEYNKFNLVLLQKKNNKWHVLMVSTESNELKGETLDQNILAFGNSAYERPWLKVKESKVKFEEIIKSHRKNNDISDEGDNKLKDEMLKLLTDKTKHWPDCQILSQLNLTGKSHQQQKQQQHHCQQKQEHDAKMYAFGKKLSSNFVEVAETKYGTRTHSLILIDKVGKGEYIEVDMRATSTTTAAAVATTTAAAATTAEATEAAVSPSWVQNVIKFQFPSLSSQ</sequence>
<dbReference type="EnsemblMetazoa" id="HelroT171971">
    <property type="protein sequence ID" value="HelroP171971"/>
    <property type="gene ID" value="HelroG171971"/>
</dbReference>
<dbReference type="OMA" id="STMVYVF"/>
<dbReference type="PANTHER" id="PTHR17985:SF8">
    <property type="entry name" value="TRANSPORT AND GOLGI ORGANIZATION PROTEIN 2 HOMOLOG"/>
    <property type="match status" value="1"/>
</dbReference>
<protein>
    <recommendedName>
        <fullName evidence="4">Transport and Golgi organization protein 2 homolog</fullName>
    </recommendedName>
</protein>
<dbReference type="EMBL" id="AMQM01004013">
    <property type="status" value="NOT_ANNOTATED_CDS"/>
    <property type="molecule type" value="Genomic_DNA"/>
</dbReference>
<dbReference type="HOGENOM" id="CLU_047037_3_2_1"/>
<dbReference type="GO" id="GO:0009306">
    <property type="term" value="P:protein secretion"/>
    <property type="evidence" value="ECO:0000318"/>
    <property type="project" value="GO_Central"/>
</dbReference>
<dbReference type="GeneID" id="20203866"/>
<dbReference type="RefSeq" id="XP_009016896.1">
    <property type="nucleotide sequence ID" value="XM_009018648.1"/>
</dbReference>
<dbReference type="KEGG" id="hro:HELRODRAFT_171971"/>
<keyword evidence="3" id="KW-1185">Reference proteome</keyword>
<proteinExistence type="predicted"/>
<dbReference type="Pfam" id="PF05742">
    <property type="entry name" value="TANGO2"/>
    <property type="match status" value="1"/>
</dbReference>
<dbReference type="PANTHER" id="PTHR17985">
    <property type="entry name" value="SER/THR-RICH PROTEIN T10 IN DGCR REGION"/>
    <property type="match status" value="1"/>
</dbReference>
<evidence type="ECO:0000313" key="3">
    <source>
        <dbReference type="Proteomes" id="UP000015101"/>
    </source>
</evidence>
<dbReference type="Proteomes" id="UP000015101">
    <property type="component" value="Unassembled WGS sequence"/>
</dbReference>
<dbReference type="FunCoup" id="T1F4W7">
    <property type="interactions" value="617"/>
</dbReference>
<dbReference type="CTD" id="20203866"/>
<dbReference type="STRING" id="6412.T1F4W7"/>
<reference evidence="2" key="3">
    <citation type="submission" date="2015-06" db="UniProtKB">
        <authorList>
            <consortium name="EnsemblMetazoa"/>
        </authorList>
    </citation>
    <scope>IDENTIFICATION</scope>
</reference>
<evidence type="ECO:0008006" key="4">
    <source>
        <dbReference type="Google" id="ProtNLM"/>
    </source>
</evidence>
<accession>T1F4W7</accession>
<dbReference type="OrthoDB" id="191601at2759"/>
<dbReference type="eggNOG" id="KOG2342">
    <property type="taxonomic scope" value="Eukaryota"/>
</dbReference>
<dbReference type="InParanoid" id="T1F4W7"/>
<dbReference type="GO" id="GO:0007030">
    <property type="term" value="P:Golgi organization"/>
    <property type="evidence" value="ECO:0000318"/>
    <property type="project" value="GO_Central"/>
</dbReference>
<dbReference type="GO" id="GO:0005794">
    <property type="term" value="C:Golgi apparatus"/>
    <property type="evidence" value="ECO:0000318"/>
    <property type="project" value="GO_Central"/>
</dbReference>
<reference evidence="3" key="1">
    <citation type="submission" date="2012-12" db="EMBL/GenBank/DDBJ databases">
        <authorList>
            <person name="Hellsten U."/>
            <person name="Grimwood J."/>
            <person name="Chapman J.A."/>
            <person name="Shapiro H."/>
            <person name="Aerts A."/>
            <person name="Otillar R.P."/>
            <person name="Terry A.Y."/>
            <person name="Boore J.L."/>
            <person name="Simakov O."/>
            <person name="Marletaz F."/>
            <person name="Cho S.-J."/>
            <person name="Edsinger-Gonzales E."/>
            <person name="Havlak P."/>
            <person name="Kuo D.-H."/>
            <person name="Larsson T."/>
            <person name="Lv J."/>
            <person name="Arendt D."/>
            <person name="Savage R."/>
            <person name="Osoegawa K."/>
            <person name="de Jong P."/>
            <person name="Lindberg D.R."/>
            <person name="Seaver E.C."/>
            <person name="Weisblat D.A."/>
            <person name="Putnam N.H."/>
            <person name="Grigoriev I.V."/>
            <person name="Rokhsar D.S."/>
        </authorList>
    </citation>
    <scope>NUCLEOTIDE SEQUENCE</scope>
</reference>
<gene>
    <name evidence="2" type="primary">20203866</name>
    <name evidence="1" type="ORF">HELRODRAFT_171971</name>
</gene>
<evidence type="ECO:0000313" key="2">
    <source>
        <dbReference type="EnsemblMetazoa" id="HelroP171971"/>
    </source>
</evidence>
<reference evidence="1 3" key="2">
    <citation type="journal article" date="2013" name="Nature">
        <title>Insights into bilaterian evolution from three spiralian genomes.</title>
        <authorList>
            <person name="Simakov O."/>
            <person name="Marletaz F."/>
            <person name="Cho S.J."/>
            <person name="Edsinger-Gonzales E."/>
            <person name="Havlak P."/>
            <person name="Hellsten U."/>
            <person name="Kuo D.H."/>
            <person name="Larsson T."/>
            <person name="Lv J."/>
            <person name="Arendt D."/>
            <person name="Savage R."/>
            <person name="Osoegawa K."/>
            <person name="de Jong P."/>
            <person name="Grimwood J."/>
            <person name="Chapman J.A."/>
            <person name="Shapiro H."/>
            <person name="Aerts A."/>
            <person name="Otillar R.P."/>
            <person name="Terry A.Y."/>
            <person name="Boore J.L."/>
            <person name="Grigoriev I.V."/>
            <person name="Lindberg D.R."/>
            <person name="Seaver E.C."/>
            <person name="Weisblat D.A."/>
            <person name="Putnam N.H."/>
            <person name="Rokhsar D.S."/>
        </authorList>
    </citation>
    <scope>NUCLEOTIDE SEQUENCE</scope>
</reference>